<dbReference type="Gene3D" id="1.20.1270.180">
    <property type="match status" value="1"/>
</dbReference>
<feature type="domain" description="Lysozyme inhibitor LprI-like N-terminal" evidence="2">
    <location>
        <begin position="26"/>
        <end position="118"/>
    </location>
</feature>
<sequence length="136" mass="14662">MRRQLMLLAFPLLAFHGMACAQSDPCADAATQADINECVGKAYKKADADLNAAYKEAAARVKGDDGQHKKLVAAQREWIKFRDAECDFVTADAGGGSAYSMALSACLTTLTRDRTKQLRGYLVCPEGDVSCPITKP</sequence>
<dbReference type="InterPro" id="IPR009739">
    <property type="entry name" value="LprI-like_N"/>
</dbReference>
<evidence type="ECO:0000313" key="4">
    <source>
        <dbReference type="Proteomes" id="UP000216885"/>
    </source>
</evidence>
<keyword evidence="1" id="KW-0732">Signal</keyword>
<feature type="signal peptide" evidence="1">
    <location>
        <begin position="1"/>
        <end position="21"/>
    </location>
</feature>
<name>A0A261TUL7_9BORD</name>
<dbReference type="PANTHER" id="PTHR39176">
    <property type="entry name" value="PERIPLASMIC PROTEIN-RELATED"/>
    <property type="match status" value="1"/>
</dbReference>
<organism evidence="3 4">
    <name type="scientific">Bordetella genomosp. 4</name>
    <dbReference type="NCBI Taxonomy" id="463044"/>
    <lineage>
        <taxon>Bacteria</taxon>
        <taxon>Pseudomonadati</taxon>
        <taxon>Pseudomonadota</taxon>
        <taxon>Betaproteobacteria</taxon>
        <taxon>Burkholderiales</taxon>
        <taxon>Alcaligenaceae</taxon>
        <taxon>Bordetella</taxon>
    </lineage>
</organism>
<reference evidence="3 4" key="1">
    <citation type="submission" date="2017-05" db="EMBL/GenBank/DDBJ databases">
        <title>Complete and WGS of Bordetella genogroups.</title>
        <authorList>
            <person name="Spilker T."/>
            <person name="LiPuma J."/>
        </authorList>
    </citation>
    <scope>NUCLEOTIDE SEQUENCE [LARGE SCALE GENOMIC DNA]</scope>
    <source>
        <strain evidence="3 4">AU9919</strain>
    </source>
</reference>
<feature type="chain" id="PRO_5013306157" description="Lysozyme inhibitor LprI-like N-terminal domain-containing protein" evidence="1">
    <location>
        <begin position="22"/>
        <end position="136"/>
    </location>
</feature>
<comment type="caution">
    <text evidence="3">The sequence shown here is derived from an EMBL/GenBank/DDBJ whole genome shotgun (WGS) entry which is preliminary data.</text>
</comment>
<dbReference type="Proteomes" id="UP000216885">
    <property type="component" value="Unassembled WGS sequence"/>
</dbReference>
<dbReference type="EMBL" id="NEVQ01000020">
    <property type="protein sequence ID" value="OZI52927.1"/>
    <property type="molecule type" value="Genomic_DNA"/>
</dbReference>
<evidence type="ECO:0000259" key="2">
    <source>
        <dbReference type="Pfam" id="PF07007"/>
    </source>
</evidence>
<dbReference type="AlphaFoldDB" id="A0A261TUL7"/>
<protein>
    <recommendedName>
        <fullName evidence="2">Lysozyme inhibitor LprI-like N-terminal domain-containing protein</fullName>
    </recommendedName>
</protein>
<keyword evidence="4" id="KW-1185">Reference proteome</keyword>
<gene>
    <name evidence="3" type="ORF">CAL20_19890</name>
</gene>
<evidence type="ECO:0000256" key="1">
    <source>
        <dbReference type="SAM" id="SignalP"/>
    </source>
</evidence>
<dbReference type="RefSeq" id="WP_256981654.1">
    <property type="nucleotide sequence ID" value="NZ_NEVQ01000020.1"/>
</dbReference>
<proteinExistence type="predicted"/>
<dbReference type="PANTHER" id="PTHR39176:SF1">
    <property type="entry name" value="PERIPLASMIC PROTEIN"/>
    <property type="match status" value="1"/>
</dbReference>
<evidence type="ECO:0000313" key="3">
    <source>
        <dbReference type="EMBL" id="OZI52927.1"/>
    </source>
</evidence>
<accession>A0A261TUL7</accession>
<dbReference type="Pfam" id="PF07007">
    <property type="entry name" value="LprI"/>
    <property type="match status" value="1"/>
</dbReference>